<protein>
    <recommendedName>
        <fullName evidence="6">Methyltransferase type 12</fullName>
    </recommendedName>
</protein>
<evidence type="ECO:0000313" key="5">
    <source>
        <dbReference type="Proteomes" id="UP000035955"/>
    </source>
</evidence>
<keyword evidence="5" id="KW-1185">Reference proteome</keyword>
<dbReference type="InterPro" id="IPR029063">
    <property type="entry name" value="SAM-dependent_MTases_sf"/>
</dbReference>
<keyword evidence="2" id="KW-0808">Transferase</keyword>
<dbReference type="RefSeq" id="WP_048443488.1">
    <property type="nucleotide sequence ID" value="NZ_LABY01000042.1"/>
</dbReference>
<dbReference type="Gene3D" id="3.40.50.150">
    <property type="entry name" value="Vaccinia Virus protein VP39"/>
    <property type="match status" value="1"/>
</dbReference>
<keyword evidence="3" id="KW-0949">S-adenosyl-L-methionine</keyword>
<name>A0A0J6T455_9HYPH</name>
<organism evidence="4 5">
    <name type="scientific">Methylobacterium variabile</name>
    <dbReference type="NCBI Taxonomy" id="298794"/>
    <lineage>
        <taxon>Bacteria</taxon>
        <taxon>Pseudomonadati</taxon>
        <taxon>Pseudomonadota</taxon>
        <taxon>Alphaproteobacteria</taxon>
        <taxon>Hyphomicrobiales</taxon>
        <taxon>Methylobacteriaceae</taxon>
        <taxon>Methylobacterium</taxon>
    </lineage>
</organism>
<dbReference type="GO" id="GO:0009312">
    <property type="term" value="P:oligosaccharide biosynthetic process"/>
    <property type="evidence" value="ECO:0007669"/>
    <property type="project" value="InterPro"/>
</dbReference>
<dbReference type="PANTHER" id="PTHR43464">
    <property type="entry name" value="METHYLTRANSFERASE"/>
    <property type="match status" value="1"/>
</dbReference>
<dbReference type="EMBL" id="LABY01000042">
    <property type="protein sequence ID" value="KMO40744.1"/>
    <property type="molecule type" value="Genomic_DNA"/>
</dbReference>
<dbReference type="PANTHER" id="PTHR43464:SF19">
    <property type="entry name" value="UBIQUINONE BIOSYNTHESIS O-METHYLTRANSFERASE, MITOCHONDRIAL"/>
    <property type="match status" value="1"/>
</dbReference>
<dbReference type="AlphaFoldDB" id="A0A0J6T455"/>
<dbReference type="PATRIC" id="fig|298794.3.peg.5696"/>
<evidence type="ECO:0000256" key="2">
    <source>
        <dbReference type="ARBA" id="ARBA00022679"/>
    </source>
</evidence>
<accession>A0A0J6T455</accession>
<dbReference type="OrthoDB" id="116799at2"/>
<dbReference type="GO" id="GO:0032259">
    <property type="term" value="P:methylation"/>
    <property type="evidence" value="ECO:0007669"/>
    <property type="project" value="UniProtKB-KW"/>
</dbReference>
<sequence length="197" mass="21618">MSRHTASLPPGYFDARYAADPDPWNFAGSPYERDKYAATLAALPRPRYAAALEIGCSIGVLTAALGSRCDALLGLDVAEAALAQARQRCRDLSHIRLLRAQVPGEWPDGTFDLILLSEVVYYLDAADVARLAGRVRASLRPGGDVVLVHWTGETHYPLTGDEAADLFIRETRDVLAVDRQVREAEYRLDVLRSRAPA</sequence>
<comment type="caution">
    <text evidence="4">The sequence shown here is derived from an EMBL/GenBank/DDBJ whole genome shotgun (WGS) entry which is preliminary data.</text>
</comment>
<reference evidence="4 5" key="1">
    <citation type="submission" date="2015-03" db="EMBL/GenBank/DDBJ databases">
        <title>Genome sequencing of Methylobacterium variabile DSM 16961.</title>
        <authorList>
            <person name="Chaudhry V."/>
            <person name="Patil P.B."/>
        </authorList>
    </citation>
    <scope>NUCLEOTIDE SEQUENCE [LARGE SCALE GENOMIC DNA]</scope>
    <source>
        <strain evidence="4 5">DSM 16961</strain>
    </source>
</reference>
<gene>
    <name evidence="4" type="ORF">VQ02_07205</name>
</gene>
<proteinExistence type="predicted"/>
<evidence type="ECO:0000256" key="3">
    <source>
        <dbReference type="ARBA" id="ARBA00022691"/>
    </source>
</evidence>
<dbReference type="InterPro" id="IPR008715">
    <property type="entry name" value="SAM-MeTfrase_NodS-like"/>
</dbReference>
<evidence type="ECO:0000256" key="1">
    <source>
        <dbReference type="ARBA" id="ARBA00022603"/>
    </source>
</evidence>
<dbReference type="Proteomes" id="UP000035955">
    <property type="component" value="Unassembled WGS sequence"/>
</dbReference>
<dbReference type="GO" id="GO:0008757">
    <property type="term" value="F:S-adenosylmethionine-dependent methyltransferase activity"/>
    <property type="evidence" value="ECO:0007669"/>
    <property type="project" value="InterPro"/>
</dbReference>
<evidence type="ECO:0008006" key="6">
    <source>
        <dbReference type="Google" id="ProtNLM"/>
    </source>
</evidence>
<keyword evidence="1" id="KW-0489">Methyltransferase</keyword>
<dbReference type="CDD" id="cd02440">
    <property type="entry name" value="AdoMet_MTases"/>
    <property type="match status" value="1"/>
</dbReference>
<dbReference type="SUPFAM" id="SSF53335">
    <property type="entry name" value="S-adenosyl-L-methionine-dependent methyltransferases"/>
    <property type="match status" value="1"/>
</dbReference>
<evidence type="ECO:0000313" key="4">
    <source>
        <dbReference type="EMBL" id="KMO40744.1"/>
    </source>
</evidence>
<dbReference type="Pfam" id="PF05401">
    <property type="entry name" value="NodS"/>
    <property type="match status" value="1"/>
</dbReference>